<dbReference type="Pfam" id="PF00884">
    <property type="entry name" value="Sulfatase"/>
    <property type="match status" value="1"/>
</dbReference>
<evidence type="ECO:0000313" key="10">
    <source>
        <dbReference type="Proteomes" id="UP000483765"/>
    </source>
</evidence>
<protein>
    <submittedName>
        <fullName evidence="9">Sulfatase-like hydrolase/transferase</fullName>
    </submittedName>
</protein>
<evidence type="ECO:0000256" key="1">
    <source>
        <dbReference type="ARBA" id="ARBA00004651"/>
    </source>
</evidence>
<feature type="transmembrane region" description="Helical" evidence="7">
    <location>
        <begin position="225"/>
        <end position="244"/>
    </location>
</feature>
<reference evidence="9 10" key="1">
    <citation type="submission" date="2019-11" db="EMBL/GenBank/DDBJ databases">
        <title>Divergent Streptococcus suis from cattle.</title>
        <authorList>
            <person name="Williamson C."/>
        </authorList>
    </citation>
    <scope>NUCLEOTIDE SEQUENCE [LARGE SCALE GENOMIC DNA]</scope>
    <source>
        <strain evidence="9 10">10-36905</strain>
    </source>
</reference>
<gene>
    <name evidence="9" type="ORF">GLP18_07590</name>
</gene>
<dbReference type="Gene3D" id="3.40.720.10">
    <property type="entry name" value="Alkaline Phosphatase, subunit A"/>
    <property type="match status" value="1"/>
</dbReference>
<keyword evidence="3" id="KW-1003">Cell membrane</keyword>
<evidence type="ECO:0000256" key="6">
    <source>
        <dbReference type="ARBA" id="ARBA00023136"/>
    </source>
</evidence>
<evidence type="ECO:0000256" key="7">
    <source>
        <dbReference type="SAM" id="Phobius"/>
    </source>
</evidence>
<keyword evidence="6 7" id="KW-0472">Membrane</keyword>
<comment type="caution">
    <text evidence="9">The sequence shown here is derived from an EMBL/GenBank/DDBJ whole genome shotgun (WGS) entry which is preliminary data.</text>
</comment>
<dbReference type="Proteomes" id="UP000483765">
    <property type="component" value="Unassembled WGS sequence"/>
</dbReference>
<feature type="transmembrane region" description="Helical" evidence="7">
    <location>
        <begin position="158"/>
        <end position="175"/>
    </location>
</feature>
<dbReference type="GO" id="GO:0005886">
    <property type="term" value="C:plasma membrane"/>
    <property type="evidence" value="ECO:0007669"/>
    <property type="project" value="UniProtKB-SubCell"/>
</dbReference>
<evidence type="ECO:0000256" key="4">
    <source>
        <dbReference type="ARBA" id="ARBA00022692"/>
    </source>
</evidence>
<dbReference type="AlphaFoldDB" id="A0A6L8MYJ9"/>
<dbReference type="InterPro" id="IPR017850">
    <property type="entry name" value="Alkaline_phosphatase_core_sf"/>
</dbReference>
<name>A0A6L8MYJ9_STRSU</name>
<feature type="transmembrane region" description="Helical" evidence="7">
    <location>
        <begin position="187"/>
        <end position="205"/>
    </location>
</feature>
<proteinExistence type="predicted"/>
<dbReference type="PANTHER" id="PTHR47371:SF3">
    <property type="entry name" value="PHOSPHOGLYCEROL TRANSFERASE I"/>
    <property type="match status" value="1"/>
</dbReference>
<feature type="transmembrane region" description="Helical" evidence="7">
    <location>
        <begin position="364"/>
        <end position="382"/>
    </location>
</feature>
<evidence type="ECO:0000313" key="9">
    <source>
        <dbReference type="EMBL" id="MYN70083.1"/>
    </source>
</evidence>
<dbReference type="GO" id="GO:0016740">
    <property type="term" value="F:transferase activity"/>
    <property type="evidence" value="ECO:0007669"/>
    <property type="project" value="UniProtKB-KW"/>
</dbReference>
<keyword evidence="4 7" id="KW-0812">Transmembrane</keyword>
<evidence type="ECO:0000256" key="2">
    <source>
        <dbReference type="ARBA" id="ARBA00004936"/>
    </source>
</evidence>
<evidence type="ECO:0000256" key="3">
    <source>
        <dbReference type="ARBA" id="ARBA00022475"/>
    </source>
</evidence>
<dbReference type="SUPFAM" id="SSF53649">
    <property type="entry name" value="Alkaline phosphatase-like"/>
    <property type="match status" value="1"/>
</dbReference>
<comment type="pathway">
    <text evidence="2">Cell wall biogenesis; lipoteichoic acid biosynthesis.</text>
</comment>
<comment type="subcellular location">
    <subcellularLocation>
        <location evidence="1">Cell membrane</location>
        <topology evidence="1">Multi-pass membrane protein</topology>
    </subcellularLocation>
</comment>
<sequence length="854" mass="97154">MLVNMKLIKQLIHTLISIGLLGSFFLYAHLIQNELGSTKNDGTVEIIAEQPNQVIDSIQINGRYVQSSEIIKNQWGFNDAELIPNFSSLSEDNSLVIKSSSVKTISFEYFVSENPTIVKIKVGGQLVESIDTSTGDKYKNLAFIELPYTLRITKDNQFWYLHLIVLALGLTCFILNGATWRIKRRDIRILTILLIVQYIFTTFTFPRLYRNELVLFNSNFNKMETQQLLVALTFLIFFGLLGYKQLRGHISKAFKTISLSVIYLLVPIFSLFIIENSYSQFSTLSPNSLWNNLIIIGIIYLIVALATSLRLASLIILSASIIIGLSNQILIDNRGAPILFYNFFQITDGLNVASSVTVNINNRMLQSIVFSYILFTCFLFIPKLSLPRLLPSQTFYSRHDFKWLYRLSRILLSFVTLITVFPLINQTVVSNANISLNYWRMYITYGQYGLPLSLVSFYEDSKISKPEGYSTSNLEKLLETYSSDTDTITSTSKPNIIFIQNESQSDFSTLQNLSISPDPLLNQHALSDNTVHGTLNVSVYGGGTANTEYEVLTSNAISFLSSNLFPYQQIITQERPSFASYLKDKNYDTVALHPQSGNNYNRQKVYPLLGFTKSYFLDSEPAISELAPLTIDRGWPSDQFLFNGIKELYEQKGDNPLFSFVVTMQGHGGYPSTEAIYPREVNINGSTSEYLAETEFLTSLKKTDEAFADLITYFSSYKEPTVIVMYGDHQPSLSQEFYSQFMDESDPASKYSTPFVIWANFDINEREAITISPNYLVPYLMNILSESEYALPRSPYQQFMSDMQLELPIITSWGNLDGNGQQIEDLSTLPLYQTYLQLEYNSAVDKRPLEDLFE</sequence>
<evidence type="ECO:0000256" key="5">
    <source>
        <dbReference type="ARBA" id="ARBA00022989"/>
    </source>
</evidence>
<feature type="domain" description="Sulfatase N-terminal" evidence="8">
    <location>
        <begin position="494"/>
        <end position="783"/>
    </location>
</feature>
<dbReference type="GO" id="GO:0016787">
    <property type="term" value="F:hydrolase activity"/>
    <property type="evidence" value="ECO:0007669"/>
    <property type="project" value="UniProtKB-KW"/>
</dbReference>
<dbReference type="CDD" id="cd16015">
    <property type="entry name" value="LTA_synthase"/>
    <property type="match status" value="1"/>
</dbReference>
<feature type="transmembrane region" description="Helical" evidence="7">
    <location>
        <begin position="294"/>
        <end position="326"/>
    </location>
</feature>
<accession>A0A6L8MYJ9</accession>
<dbReference type="InterPro" id="IPR050448">
    <property type="entry name" value="OpgB/LTA_synthase_biosynth"/>
</dbReference>
<dbReference type="PANTHER" id="PTHR47371">
    <property type="entry name" value="LIPOTEICHOIC ACID SYNTHASE"/>
    <property type="match status" value="1"/>
</dbReference>
<keyword evidence="5 7" id="KW-1133">Transmembrane helix</keyword>
<feature type="transmembrane region" description="Helical" evidence="7">
    <location>
        <begin position="256"/>
        <end position="274"/>
    </location>
</feature>
<organism evidence="9 10">
    <name type="scientific">Streptococcus suis</name>
    <dbReference type="NCBI Taxonomy" id="1307"/>
    <lineage>
        <taxon>Bacteria</taxon>
        <taxon>Bacillati</taxon>
        <taxon>Bacillota</taxon>
        <taxon>Bacilli</taxon>
        <taxon>Lactobacillales</taxon>
        <taxon>Streptococcaceae</taxon>
        <taxon>Streptococcus</taxon>
    </lineage>
</organism>
<dbReference type="EMBL" id="WNXH01000011">
    <property type="protein sequence ID" value="MYN70083.1"/>
    <property type="molecule type" value="Genomic_DNA"/>
</dbReference>
<feature type="transmembrane region" description="Helical" evidence="7">
    <location>
        <begin position="12"/>
        <end position="31"/>
    </location>
</feature>
<feature type="transmembrane region" description="Helical" evidence="7">
    <location>
        <begin position="403"/>
        <end position="424"/>
    </location>
</feature>
<evidence type="ECO:0000259" key="8">
    <source>
        <dbReference type="Pfam" id="PF00884"/>
    </source>
</evidence>
<dbReference type="InterPro" id="IPR000917">
    <property type="entry name" value="Sulfatase_N"/>
</dbReference>
<keyword evidence="9" id="KW-0378">Hydrolase</keyword>
<keyword evidence="9" id="KW-0808">Transferase</keyword>